<proteinExistence type="predicted"/>
<name>A0A4X1VIT8_PIG</name>
<sequence>MAMFYHLGKKEILAFEFHLTDHLAFLLIISIILQKQLQPSEAISISLGTGAIWMRMDISGLLQDQMISYYPLVTELDHLR</sequence>
<protein>
    <submittedName>
        <fullName evidence="1">Uncharacterized protein</fullName>
    </submittedName>
</protein>
<dbReference type="Ensembl" id="ENSSSCT00070048252.1">
    <property type="protein sequence ID" value="ENSSSCP00070040738.1"/>
    <property type="gene ID" value="ENSSSCG00070024171.1"/>
</dbReference>
<evidence type="ECO:0000313" key="1">
    <source>
        <dbReference type="Ensembl" id="ENSSSCP00070040738.1"/>
    </source>
</evidence>
<reference evidence="1 2" key="1">
    <citation type="submission" date="2017-08" db="EMBL/GenBank/DDBJ databases">
        <title>USMARCv1.0.</title>
        <authorList>
            <person name="Hannum G.I."/>
            <person name="Koren S."/>
            <person name="Schroeder S.G."/>
            <person name="Chin S.C."/>
            <person name="Nonneman D.J."/>
            <person name="Becker S.A."/>
            <person name="Rosen B.D."/>
            <person name="Bickhart D.M."/>
            <person name="Putnam N.H."/>
            <person name="Green R.E."/>
            <person name="Tuggle C.K."/>
            <person name="Liu H."/>
            <person name="Rohrer G.A."/>
            <person name="Warr A."/>
            <person name="Hall R."/>
            <person name="Kim K."/>
            <person name="Hume D.A."/>
            <person name="Talbot R."/>
            <person name="Chow W."/>
            <person name="Howe K."/>
            <person name="Schwartz A.S."/>
            <person name="Watson M."/>
            <person name="Archibald A.L."/>
            <person name="Phillippy A.M."/>
            <person name="Smith T.P.L."/>
        </authorList>
    </citation>
    <scope>NUCLEOTIDE SEQUENCE [LARGE SCALE GENOMIC DNA]</scope>
</reference>
<accession>A0A4X1VIT8</accession>
<organism evidence="1 2">
    <name type="scientific">Sus scrofa</name>
    <name type="common">Pig</name>
    <dbReference type="NCBI Taxonomy" id="9823"/>
    <lineage>
        <taxon>Eukaryota</taxon>
        <taxon>Metazoa</taxon>
        <taxon>Chordata</taxon>
        <taxon>Craniata</taxon>
        <taxon>Vertebrata</taxon>
        <taxon>Euteleostomi</taxon>
        <taxon>Mammalia</taxon>
        <taxon>Eutheria</taxon>
        <taxon>Laurasiatheria</taxon>
        <taxon>Artiodactyla</taxon>
        <taxon>Suina</taxon>
        <taxon>Suidae</taxon>
        <taxon>Sus</taxon>
    </lineage>
</organism>
<evidence type="ECO:0000313" key="2">
    <source>
        <dbReference type="Proteomes" id="UP000314985"/>
    </source>
</evidence>
<dbReference type="Proteomes" id="UP000314985">
    <property type="component" value="Chromosome 3"/>
</dbReference>
<reference evidence="1" key="2">
    <citation type="submission" date="2025-08" db="UniProtKB">
        <authorList>
            <consortium name="Ensembl"/>
        </authorList>
    </citation>
    <scope>IDENTIFICATION</scope>
</reference>
<dbReference type="AlphaFoldDB" id="A0A4X1VIT8"/>